<evidence type="ECO:0000313" key="13">
    <source>
        <dbReference type="Proteomes" id="UP000006094"/>
    </source>
</evidence>
<keyword evidence="7 9" id="KW-1133">Transmembrane helix</keyword>
<evidence type="ECO:0000256" key="4">
    <source>
        <dbReference type="ARBA" id="ARBA00022692"/>
    </source>
</evidence>
<dbReference type="GO" id="GO:0005886">
    <property type="term" value="C:plasma membrane"/>
    <property type="evidence" value="ECO:0007669"/>
    <property type="project" value="UniProtKB-SubCell"/>
</dbReference>
<evidence type="ECO:0000256" key="2">
    <source>
        <dbReference type="ARBA" id="ARBA00022475"/>
    </source>
</evidence>
<dbReference type="EMBL" id="CP003326">
    <property type="protein sequence ID" value="AFS78703.1"/>
    <property type="molecule type" value="Genomic_DNA"/>
</dbReference>
<dbReference type="AlphaFoldDB" id="K0AY37"/>
<dbReference type="KEGG" id="cad:Curi_c16960"/>
<comment type="similarity">
    <text evidence="1 9 11">Belongs to the peptidase A8 family.</text>
</comment>
<keyword evidence="5 9" id="KW-0064">Aspartyl protease</keyword>
<keyword evidence="13" id="KW-1185">Reference proteome</keyword>
<dbReference type="InterPro" id="IPR001872">
    <property type="entry name" value="Peptidase_A8"/>
</dbReference>
<feature type="active site" evidence="9">
    <location>
        <position position="111"/>
    </location>
</feature>
<evidence type="ECO:0000256" key="9">
    <source>
        <dbReference type="HAMAP-Rule" id="MF_00161"/>
    </source>
</evidence>
<keyword evidence="8 9" id="KW-0472">Membrane</keyword>
<dbReference type="HOGENOM" id="CLU_083252_3_4_9"/>
<evidence type="ECO:0000313" key="12">
    <source>
        <dbReference type="EMBL" id="AFS78703.1"/>
    </source>
</evidence>
<dbReference type="STRING" id="1128398.Curi_c16960"/>
<feature type="transmembrane region" description="Helical" evidence="9">
    <location>
        <begin position="87"/>
        <end position="106"/>
    </location>
</feature>
<evidence type="ECO:0000256" key="7">
    <source>
        <dbReference type="ARBA" id="ARBA00022989"/>
    </source>
</evidence>
<dbReference type="PANTHER" id="PTHR33695">
    <property type="entry name" value="LIPOPROTEIN SIGNAL PEPTIDASE"/>
    <property type="match status" value="1"/>
</dbReference>
<accession>K0AY37</accession>
<protein>
    <recommendedName>
        <fullName evidence="9">Lipoprotein signal peptidase</fullName>
        <ecNumber evidence="9">3.4.23.36</ecNumber>
    </recommendedName>
    <alternativeName>
        <fullName evidence="9">Prolipoprotein signal peptidase</fullName>
    </alternativeName>
    <alternativeName>
        <fullName evidence="9">Signal peptidase II</fullName>
        <shortName evidence="9">SPase II</shortName>
    </alternativeName>
</protein>
<dbReference type="PANTHER" id="PTHR33695:SF1">
    <property type="entry name" value="LIPOPROTEIN SIGNAL PEPTIDASE"/>
    <property type="match status" value="1"/>
</dbReference>
<comment type="caution">
    <text evidence="9">Lacks conserved residue(s) required for the propagation of feature annotation.</text>
</comment>
<sequence length="156" mass="17985">MLATLLVLGTILVDQISKYFAVMYLENQEPFVIIDNFLKLNYVRNPGAAWGILQNQRTFFIILTSLVIIGILVYIKSNKNLTKLTRYSLFMIIGGAIGNLIDRIRLAYVVDFIDVTFGKLYDFPVFNFADTFIVIGTFLMIYLIMTNKYEIEVEKE</sequence>
<dbReference type="PATRIC" id="fig|1128398.3.peg.1741"/>
<feature type="active site" evidence="9">
    <location>
        <position position="130"/>
    </location>
</feature>
<comment type="catalytic activity">
    <reaction evidence="9 10">
        <text>Release of signal peptides from bacterial membrane prolipoproteins. Hydrolyzes -Xaa-Yaa-Zaa-|-(S,diacylglyceryl)Cys-, in which Xaa is hydrophobic (preferably Leu), and Yaa (Ala or Ser) and Zaa (Gly or Ala) have small, neutral side chains.</text>
        <dbReference type="EC" id="3.4.23.36"/>
    </reaction>
</comment>
<evidence type="ECO:0000256" key="6">
    <source>
        <dbReference type="ARBA" id="ARBA00022801"/>
    </source>
</evidence>
<evidence type="ECO:0000256" key="3">
    <source>
        <dbReference type="ARBA" id="ARBA00022670"/>
    </source>
</evidence>
<comment type="pathway">
    <text evidence="9">Protein modification; lipoprotein biosynthesis (signal peptide cleavage).</text>
</comment>
<dbReference type="Pfam" id="PF01252">
    <property type="entry name" value="Peptidase_A8"/>
    <property type="match status" value="1"/>
</dbReference>
<dbReference type="HAMAP" id="MF_00161">
    <property type="entry name" value="LspA"/>
    <property type="match status" value="1"/>
</dbReference>
<organism evidence="12 13">
    <name type="scientific">Gottschalkia acidurici (strain ATCC 7906 / DSM 604 / BCRC 14475 / CIP 104303 / KCTC 5404 / NCIMB 10678 / 9a)</name>
    <name type="common">Clostridium acidurici</name>
    <dbReference type="NCBI Taxonomy" id="1128398"/>
    <lineage>
        <taxon>Bacteria</taxon>
        <taxon>Bacillati</taxon>
        <taxon>Bacillota</taxon>
        <taxon>Tissierellia</taxon>
        <taxon>Tissierellales</taxon>
        <taxon>Gottschalkiaceae</taxon>
        <taxon>Gottschalkia</taxon>
    </lineage>
</organism>
<comment type="function">
    <text evidence="9 10">This protein specifically catalyzes the removal of signal peptides from prolipoproteins.</text>
</comment>
<name>K0AY37_GOTA9</name>
<dbReference type="EC" id="3.4.23.36" evidence="9"/>
<proteinExistence type="inferred from homology"/>
<dbReference type="UniPathway" id="UPA00665"/>
<feature type="transmembrane region" description="Helical" evidence="9">
    <location>
        <begin position="58"/>
        <end position="75"/>
    </location>
</feature>
<dbReference type="PRINTS" id="PR00781">
    <property type="entry name" value="LIPOSIGPTASE"/>
</dbReference>
<keyword evidence="4 9" id="KW-0812">Transmembrane</keyword>
<dbReference type="OrthoDB" id="9810259at2"/>
<dbReference type="Proteomes" id="UP000006094">
    <property type="component" value="Chromosome"/>
</dbReference>
<dbReference type="PROSITE" id="PS00855">
    <property type="entry name" value="SPASE_II"/>
    <property type="match status" value="1"/>
</dbReference>
<dbReference type="RefSeq" id="WP_014967839.1">
    <property type="nucleotide sequence ID" value="NC_018664.1"/>
</dbReference>
<comment type="subcellular location">
    <subcellularLocation>
        <location evidence="9">Cell membrane</location>
        <topology evidence="9">Multi-pass membrane protein</topology>
    </subcellularLocation>
</comment>
<keyword evidence="3 9" id="KW-0645">Protease</keyword>
<dbReference type="eggNOG" id="COG0597">
    <property type="taxonomic scope" value="Bacteria"/>
</dbReference>
<feature type="transmembrane region" description="Helical" evidence="9">
    <location>
        <begin position="126"/>
        <end position="145"/>
    </location>
</feature>
<keyword evidence="2 9" id="KW-1003">Cell membrane</keyword>
<dbReference type="GO" id="GO:0004190">
    <property type="term" value="F:aspartic-type endopeptidase activity"/>
    <property type="evidence" value="ECO:0007669"/>
    <property type="project" value="UniProtKB-UniRule"/>
</dbReference>
<reference evidence="12 13" key="1">
    <citation type="journal article" date="2012" name="PLoS ONE">
        <title>The purine-utilizing bacterium Clostridium acidurici 9a: a genome-guided metabolic reconsideration.</title>
        <authorList>
            <person name="Hartwich K."/>
            <person name="Poehlein A."/>
            <person name="Daniel R."/>
        </authorList>
    </citation>
    <scope>NUCLEOTIDE SEQUENCE [LARGE SCALE GENOMIC DNA]</scope>
    <source>
        <strain evidence="13">ATCC 7906 / DSM 604 / BCRC 14475 / CIP 104303 / KCTC 5404 / NCIMB 10678 / 9a</strain>
    </source>
</reference>
<evidence type="ECO:0000256" key="5">
    <source>
        <dbReference type="ARBA" id="ARBA00022750"/>
    </source>
</evidence>
<keyword evidence="12" id="KW-0449">Lipoprotein</keyword>
<dbReference type="NCBIfam" id="TIGR00077">
    <property type="entry name" value="lspA"/>
    <property type="match status" value="1"/>
</dbReference>
<evidence type="ECO:0000256" key="11">
    <source>
        <dbReference type="RuleBase" id="RU004181"/>
    </source>
</evidence>
<gene>
    <name evidence="9 12" type="primary">lspA</name>
    <name evidence="12" type="ordered locus">Curi_c16960</name>
</gene>
<dbReference type="GO" id="GO:0006508">
    <property type="term" value="P:proteolysis"/>
    <property type="evidence" value="ECO:0007669"/>
    <property type="project" value="UniProtKB-KW"/>
</dbReference>
<evidence type="ECO:0000256" key="1">
    <source>
        <dbReference type="ARBA" id="ARBA00006139"/>
    </source>
</evidence>
<evidence type="ECO:0000256" key="10">
    <source>
        <dbReference type="RuleBase" id="RU000594"/>
    </source>
</evidence>
<keyword evidence="6 9" id="KW-0378">Hydrolase</keyword>
<evidence type="ECO:0000256" key="8">
    <source>
        <dbReference type="ARBA" id="ARBA00023136"/>
    </source>
</evidence>